<dbReference type="EMBL" id="BGPR01025911">
    <property type="protein sequence ID" value="GBN95192.1"/>
    <property type="molecule type" value="Genomic_DNA"/>
</dbReference>
<evidence type="ECO:0000259" key="1">
    <source>
        <dbReference type="PROSITE" id="PS50878"/>
    </source>
</evidence>
<dbReference type="Pfam" id="PF00078">
    <property type="entry name" value="RVT_1"/>
    <property type="match status" value="1"/>
</dbReference>
<dbReference type="InterPro" id="IPR043502">
    <property type="entry name" value="DNA/RNA_pol_sf"/>
</dbReference>
<proteinExistence type="predicted"/>
<dbReference type="CDD" id="cd01650">
    <property type="entry name" value="RT_nLTR_like"/>
    <property type="match status" value="1"/>
</dbReference>
<evidence type="ECO:0000313" key="3">
    <source>
        <dbReference type="Proteomes" id="UP000499080"/>
    </source>
</evidence>
<dbReference type="OrthoDB" id="6437707at2759"/>
<feature type="non-terminal residue" evidence="2">
    <location>
        <position position="1"/>
    </location>
</feature>
<dbReference type="PROSITE" id="PS50878">
    <property type="entry name" value="RT_POL"/>
    <property type="match status" value="1"/>
</dbReference>
<dbReference type="InterPro" id="IPR000477">
    <property type="entry name" value="RT_dom"/>
</dbReference>
<feature type="domain" description="Reverse transcriptase" evidence="1">
    <location>
        <begin position="201"/>
        <end position="452"/>
    </location>
</feature>
<evidence type="ECO:0000313" key="2">
    <source>
        <dbReference type="EMBL" id="GBN95192.1"/>
    </source>
</evidence>
<dbReference type="SUPFAM" id="SSF56672">
    <property type="entry name" value="DNA/RNA polymerases"/>
    <property type="match status" value="1"/>
</dbReference>
<dbReference type="GO" id="GO:0071897">
    <property type="term" value="P:DNA biosynthetic process"/>
    <property type="evidence" value="ECO:0007669"/>
    <property type="project" value="UniProtKB-ARBA"/>
</dbReference>
<organism evidence="2 3">
    <name type="scientific">Araneus ventricosus</name>
    <name type="common">Orbweaver spider</name>
    <name type="synonym">Epeira ventricosa</name>
    <dbReference type="NCBI Taxonomy" id="182803"/>
    <lineage>
        <taxon>Eukaryota</taxon>
        <taxon>Metazoa</taxon>
        <taxon>Ecdysozoa</taxon>
        <taxon>Arthropoda</taxon>
        <taxon>Chelicerata</taxon>
        <taxon>Arachnida</taxon>
        <taxon>Araneae</taxon>
        <taxon>Araneomorphae</taxon>
        <taxon>Entelegynae</taxon>
        <taxon>Araneoidea</taxon>
        <taxon>Araneidae</taxon>
        <taxon>Araneus</taxon>
    </lineage>
</organism>
<dbReference type="Proteomes" id="UP000499080">
    <property type="component" value="Unassembled WGS sequence"/>
</dbReference>
<reference evidence="2 3" key="1">
    <citation type="journal article" date="2019" name="Sci. Rep.">
        <title>Orb-weaving spider Araneus ventricosus genome elucidates the spidroin gene catalogue.</title>
        <authorList>
            <person name="Kono N."/>
            <person name="Nakamura H."/>
            <person name="Ohtoshi R."/>
            <person name="Moran D.A.P."/>
            <person name="Shinohara A."/>
            <person name="Yoshida Y."/>
            <person name="Fujiwara M."/>
            <person name="Mori M."/>
            <person name="Tomita M."/>
            <person name="Arakawa K."/>
        </authorList>
    </citation>
    <scope>NUCLEOTIDE SEQUENCE [LARGE SCALE GENOMIC DNA]</scope>
</reference>
<name>A0A4Y2T3M4_ARAVE</name>
<protein>
    <submittedName>
        <fullName evidence="2">Retrovirus-related Pol polyprotein from type-1 retrotransposable element R1</fullName>
    </submittedName>
</protein>
<comment type="caution">
    <text evidence="2">The sequence shown here is derived from an EMBL/GenBank/DDBJ whole genome shotgun (WGS) entry which is preliminary data.</text>
</comment>
<sequence>KPAGKASPRGGQWRKKQVWWTRHLEILRSKVRRAKRKLFRAKDLRDIRFLRAQAKEAEGIYRFNLNKVKREDWEDRCENVTAEDPFGVHFDVAKNPDARFFQLSALRKENGDLTTNTKDTIQHLLDFHFPQDQGPDSLQHAKIREDSQLLPSTPPFSAPEIEVSIKNINSKKAPGPDGFYGDVIKEAYSSNKLFIHNLFNSCLSAGYFPKRWKRAQVVMFNKKNKDHDPGAYRPICLLDALGKALDKLITQRLFHHLLSNNLLHPNQYGFIPGKSASDAILELQKWISDAREESKHSVVISLDVQSAFSRVWWPMVLHILKKYNCPSNLFKIVGSFLDDRSVFLEYDGNIISHAYSTGCPQGSNSGPLYWLLIADKALKISFENDVRLLAYADDFYLFTATTGKQNFQAKITRAMEQLELWSRKARANFAHEKTKLIPFGKKASTNTLPTALTEANLSN</sequence>
<dbReference type="AlphaFoldDB" id="A0A4Y2T3M4"/>
<gene>
    <name evidence="2" type="primary">PO11_6</name>
    <name evidence="2" type="ORF">AVEN_146805_1</name>
</gene>
<accession>A0A4Y2T3M4</accession>
<dbReference type="PANTHER" id="PTHR19446">
    <property type="entry name" value="REVERSE TRANSCRIPTASES"/>
    <property type="match status" value="1"/>
</dbReference>
<keyword evidence="3" id="KW-1185">Reference proteome</keyword>